<dbReference type="InterPro" id="IPR019821">
    <property type="entry name" value="Kinesin_motor_CS"/>
</dbReference>
<sequence length="1026" mass="114683">MPGEILETGDDPRQYCRAKGKLTRNERVFPQDNVITESVKARGTVLSHQPKSFFDQEVLQMDATEVQVRSPLSTQDQNIMANKQIGKPQFVSKLRPPSAVKRPREQAFTKGAPPSFEEIQHFFISPFEVGGKKRAAWDYKGRLEDMEGLMAKSKSFMENMTKTIGDNQDRIGFLESLNKQLEGTVQVKHQQTEEESKIILRTELNRRNKKEAINSLAVPVVQYSFGIIDWKISELKKIDTKTRKLLNMHKMLHPKAEVERLYIPRKDGGRDLIDVETAFKTVTIGLDHYLEHKEGQYPKQSKMKSMKEEKWKNKALHGQYLKILEKPHVDTVTTNKWLSSNLKGETEGLLVAAQDQAMNTRNYQKVICGQQGLAPKMKKSSSQTSLKSAPQDKTVTTKSAVSSTLRRQTSANTVKRGTSTQARAAAGNLSAVTKRQTIATAAATSKPPANVNKSASSKGPALDSLLGAKGKKRAAWDYKGRLEDMEGLMAKSKSFMENMTKTIGDNQDRIGFLESLNKHLEGTVQVKHQQTEEASAKIQDLQIKLTSADEEVRSLQLKHEFEIEVEKNAKKCLQREKDGLENDLHISKQEIMALKSTVAKMTADSLGISTELQATKVNLEKTIADSQQKSDNIAKLEDTIRGLQGNVAALESKLRSEETIRRELHNTIQELKGNIRVFCRVRPMLASEESQRSCAFSFGQDERELMVESTSLNESICGNKKAAPKHEFMFDKVFKPSSNQEDVFGEISQLIQSALDGYNVCIFAYGQTGSGKTFTMEGNHGDHESKGMIPRALEQVFRTSQDLREKGWQYTIEASFLEIYNETIRDLLGSGDSNTKHEIKLVNPSNTGGACEVTVTNVKTVTVTSQTQVYSLLEKATQNRAVAATQCNERSSRSHSVFRLKLVGENQLTGEKCQGTLNLIDLAGSERLSQSCSTGERLRETKNINKSLSNLGNVIMALANKEQHIPYRNSKLTFLLQNSLGGNSKSLMFVNISPKEESLQETLCSLRFATKVNQCNIGTAQKKVLK</sequence>
<evidence type="ECO:0000256" key="6">
    <source>
        <dbReference type="ARBA" id="ARBA00022840"/>
    </source>
</evidence>
<dbReference type="PANTHER" id="PTHR47972:SF45">
    <property type="entry name" value="PROTEIN CLARET SEGREGATIONAL"/>
    <property type="match status" value="1"/>
</dbReference>
<evidence type="ECO:0000256" key="8">
    <source>
        <dbReference type="ARBA" id="ARBA00023175"/>
    </source>
</evidence>
<feature type="binding site" evidence="10">
    <location>
        <begin position="766"/>
        <end position="773"/>
    </location>
    <ligand>
        <name>ATP</name>
        <dbReference type="ChEBI" id="CHEBI:30616"/>
    </ligand>
</feature>
<dbReference type="PROSITE" id="PS00411">
    <property type="entry name" value="KINESIN_MOTOR_1"/>
    <property type="match status" value="1"/>
</dbReference>
<keyword evidence="9" id="KW-0206">Cytoskeleton</keyword>
<dbReference type="STRING" id="50429.A0A2B4STL8"/>
<comment type="subcellular location">
    <subcellularLocation>
        <location evidence="1">Cytoplasm</location>
        <location evidence="1">Cytoskeleton</location>
    </subcellularLocation>
</comment>
<evidence type="ECO:0000256" key="4">
    <source>
        <dbReference type="ARBA" id="ARBA00022701"/>
    </source>
</evidence>
<evidence type="ECO:0000256" key="7">
    <source>
        <dbReference type="ARBA" id="ARBA00023054"/>
    </source>
</evidence>
<dbReference type="EMBL" id="LSMT01000020">
    <property type="protein sequence ID" value="PFX32686.1"/>
    <property type="molecule type" value="Genomic_DNA"/>
</dbReference>
<dbReference type="InterPro" id="IPR036961">
    <property type="entry name" value="Kinesin_motor_dom_sf"/>
</dbReference>
<evidence type="ECO:0000256" key="12">
    <source>
        <dbReference type="SAM" id="MobiDB-lite"/>
    </source>
</evidence>
<feature type="compositionally biased region" description="Polar residues" evidence="12">
    <location>
        <begin position="430"/>
        <end position="443"/>
    </location>
</feature>
<comment type="caution">
    <text evidence="14">The sequence shown here is derived from an EMBL/GenBank/DDBJ whole genome shotgun (WGS) entry which is preliminary data.</text>
</comment>
<dbReference type="OrthoDB" id="3176171at2759"/>
<evidence type="ECO:0000256" key="10">
    <source>
        <dbReference type="PROSITE-ProRule" id="PRU00283"/>
    </source>
</evidence>
<dbReference type="Proteomes" id="UP000225706">
    <property type="component" value="Unassembled WGS sequence"/>
</dbReference>
<dbReference type="CDD" id="cd01366">
    <property type="entry name" value="KISc_C_terminal"/>
    <property type="match status" value="1"/>
</dbReference>
<dbReference type="AlphaFoldDB" id="A0A2B4STL8"/>
<feature type="domain" description="Kinesin motor" evidence="13">
    <location>
        <begin position="674"/>
        <end position="1015"/>
    </location>
</feature>
<evidence type="ECO:0000313" key="14">
    <source>
        <dbReference type="EMBL" id="PFX32686.1"/>
    </source>
</evidence>
<dbReference type="PANTHER" id="PTHR47972">
    <property type="entry name" value="KINESIN-LIKE PROTEIN KLP-3"/>
    <property type="match status" value="1"/>
</dbReference>
<dbReference type="SMART" id="SM00129">
    <property type="entry name" value="KISc"/>
    <property type="match status" value="1"/>
</dbReference>
<evidence type="ECO:0000256" key="2">
    <source>
        <dbReference type="ARBA" id="ARBA00010899"/>
    </source>
</evidence>
<dbReference type="GO" id="GO:0008017">
    <property type="term" value="F:microtubule binding"/>
    <property type="evidence" value="ECO:0007669"/>
    <property type="project" value="InterPro"/>
</dbReference>
<evidence type="ECO:0000256" key="3">
    <source>
        <dbReference type="ARBA" id="ARBA00022490"/>
    </source>
</evidence>
<keyword evidence="8 10" id="KW-0505">Motor protein</keyword>
<keyword evidence="5 10" id="KW-0547">Nucleotide-binding</keyword>
<dbReference type="GO" id="GO:0003777">
    <property type="term" value="F:microtubule motor activity"/>
    <property type="evidence" value="ECO:0007669"/>
    <property type="project" value="InterPro"/>
</dbReference>
<organism evidence="14 15">
    <name type="scientific">Stylophora pistillata</name>
    <name type="common">Smooth cauliflower coral</name>
    <dbReference type="NCBI Taxonomy" id="50429"/>
    <lineage>
        <taxon>Eukaryota</taxon>
        <taxon>Metazoa</taxon>
        <taxon>Cnidaria</taxon>
        <taxon>Anthozoa</taxon>
        <taxon>Hexacorallia</taxon>
        <taxon>Scleractinia</taxon>
        <taxon>Astrocoeniina</taxon>
        <taxon>Pocilloporidae</taxon>
        <taxon>Stylophora</taxon>
    </lineage>
</organism>
<keyword evidence="7 11" id="KW-0175">Coiled coil</keyword>
<evidence type="ECO:0000256" key="5">
    <source>
        <dbReference type="ARBA" id="ARBA00022741"/>
    </source>
</evidence>
<keyword evidence="15" id="KW-1185">Reference proteome</keyword>
<accession>A0A2B4STL8</accession>
<dbReference type="InterPro" id="IPR001752">
    <property type="entry name" value="Kinesin_motor_dom"/>
</dbReference>
<keyword evidence="3" id="KW-0963">Cytoplasm</keyword>
<dbReference type="InterPro" id="IPR027417">
    <property type="entry name" value="P-loop_NTPase"/>
</dbReference>
<evidence type="ECO:0000256" key="1">
    <source>
        <dbReference type="ARBA" id="ARBA00004245"/>
    </source>
</evidence>
<feature type="compositionally biased region" description="Polar residues" evidence="12">
    <location>
        <begin position="405"/>
        <end position="422"/>
    </location>
</feature>
<feature type="coiled-coil region" evidence="11">
    <location>
        <begin position="531"/>
        <end position="674"/>
    </location>
</feature>
<dbReference type="SUPFAM" id="SSF52540">
    <property type="entry name" value="P-loop containing nucleoside triphosphate hydrolases"/>
    <property type="match status" value="1"/>
</dbReference>
<dbReference type="PRINTS" id="PR00380">
    <property type="entry name" value="KINESINHEAVY"/>
</dbReference>
<dbReference type="GO" id="GO:0007018">
    <property type="term" value="P:microtubule-based movement"/>
    <property type="evidence" value="ECO:0007669"/>
    <property type="project" value="InterPro"/>
</dbReference>
<keyword evidence="6 10" id="KW-0067">ATP-binding</keyword>
<keyword evidence="4" id="KW-0493">Microtubule</keyword>
<dbReference type="FunFam" id="3.40.850.10:FF:000065">
    <property type="entry name" value="Kinesin-like protein"/>
    <property type="match status" value="1"/>
</dbReference>
<dbReference type="PROSITE" id="PS50067">
    <property type="entry name" value="KINESIN_MOTOR_2"/>
    <property type="match status" value="1"/>
</dbReference>
<protein>
    <submittedName>
        <fullName evidence="14">Carboxy-terminal kinesin 2</fullName>
    </submittedName>
</protein>
<name>A0A2B4STL8_STYPI</name>
<evidence type="ECO:0000256" key="11">
    <source>
        <dbReference type="SAM" id="Coils"/>
    </source>
</evidence>
<dbReference type="Gene3D" id="3.40.850.10">
    <property type="entry name" value="Kinesin motor domain"/>
    <property type="match status" value="1"/>
</dbReference>
<dbReference type="GO" id="GO:0090307">
    <property type="term" value="P:mitotic spindle assembly"/>
    <property type="evidence" value="ECO:0007669"/>
    <property type="project" value="UniProtKB-ARBA"/>
</dbReference>
<dbReference type="GO" id="GO:0005874">
    <property type="term" value="C:microtubule"/>
    <property type="evidence" value="ECO:0007669"/>
    <property type="project" value="UniProtKB-KW"/>
</dbReference>
<evidence type="ECO:0000313" key="15">
    <source>
        <dbReference type="Proteomes" id="UP000225706"/>
    </source>
</evidence>
<evidence type="ECO:0000256" key="9">
    <source>
        <dbReference type="ARBA" id="ARBA00023212"/>
    </source>
</evidence>
<comment type="similarity">
    <text evidence="2">Belongs to the TRAFAC class myosin-kinesin ATPase superfamily. Kinesin family. KIN-14 subfamily.</text>
</comment>
<evidence type="ECO:0000259" key="13">
    <source>
        <dbReference type="PROSITE" id="PS50067"/>
    </source>
</evidence>
<reference evidence="15" key="1">
    <citation type="journal article" date="2017" name="bioRxiv">
        <title>Comparative analysis of the genomes of Stylophora pistillata and Acropora digitifera provides evidence for extensive differences between species of corals.</title>
        <authorList>
            <person name="Voolstra C.R."/>
            <person name="Li Y."/>
            <person name="Liew Y.J."/>
            <person name="Baumgarten S."/>
            <person name="Zoccola D."/>
            <person name="Flot J.-F."/>
            <person name="Tambutte S."/>
            <person name="Allemand D."/>
            <person name="Aranda M."/>
        </authorList>
    </citation>
    <scope>NUCLEOTIDE SEQUENCE [LARGE SCALE GENOMIC DNA]</scope>
</reference>
<proteinExistence type="inferred from homology"/>
<dbReference type="Pfam" id="PF00225">
    <property type="entry name" value="Kinesin"/>
    <property type="match status" value="1"/>
</dbReference>
<feature type="region of interest" description="Disordered" evidence="12">
    <location>
        <begin position="373"/>
        <end position="464"/>
    </location>
</feature>
<dbReference type="InterPro" id="IPR027640">
    <property type="entry name" value="Kinesin-like_fam"/>
</dbReference>
<dbReference type="GO" id="GO:0005524">
    <property type="term" value="F:ATP binding"/>
    <property type="evidence" value="ECO:0007669"/>
    <property type="project" value="UniProtKB-UniRule"/>
</dbReference>
<feature type="compositionally biased region" description="Low complexity" evidence="12">
    <location>
        <begin position="393"/>
        <end position="404"/>
    </location>
</feature>
<gene>
    <name evidence="14" type="ORF">AWC38_SpisGene2451</name>
</gene>